<dbReference type="RefSeq" id="WP_161675585.1">
    <property type="nucleotide sequence ID" value="NZ_JAABLP010000002.1"/>
</dbReference>
<dbReference type="EMBL" id="JAABLQ010000001">
    <property type="protein sequence ID" value="NBN77233.1"/>
    <property type="molecule type" value="Genomic_DNA"/>
</dbReference>
<comment type="similarity">
    <text evidence="1">Belongs to the peptidase S58 family.</text>
</comment>
<accession>A0A7X5F017</accession>
<dbReference type="GO" id="GO:0004177">
    <property type="term" value="F:aminopeptidase activity"/>
    <property type="evidence" value="ECO:0007669"/>
    <property type="project" value="TreeGrafter"/>
</dbReference>
<evidence type="ECO:0000313" key="2">
    <source>
        <dbReference type="EMBL" id="NBN77233.1"/>
    </source>
</evidence>
<protein>
    <submittedName>
        <fullName evidence="2">Peptidase T4</fullName>
    </submittedName>
</protein>
<name>A0A7X5F017_9HYPH</name>
<dbReference type="InterPro" id="IPR016117">
    <property type="entry name" value="ArgJ-like_dom_sf"/>
</dbReference>
<organism evidence="2 3">
    <name type="scientific">Pannonibacter tanglangensis</name>
    <dbReference type="NCBI Taxonomy" id="2750084"/>
    <lineage>
        <taxon>Bacteria</taxon>
        <taxon>Pseudomonadati</taxon>
        <taxon>Pseudomonadota</taxon>
        <taxon>Alphaproteobacteria</taxon>
        <taxon>Hyphomicrobiales</taxon>
        <taxon>Stappiaceae</taxon>
        <taxon>Pannonibacter</taxon>
    </lineage>
</organism>
<dbReference type="AlphaFoldDB" id="A0A7X5F017"/>
<dbReference type="PANTHER" id="PTHR36512:SF3">
    <property type="entry name" value="BLR5678 PROTEIN"/>
    <property type="match status" value="1"/>
</dbReference>
<dbReference type="Gene3D" id="3.60.70.12">
    <property type="entry name" value="L-amino peptidase D-ALA esterase/amidase"/>
    <property type="match status" value="1"/>
</dbReference>
<dbReference type="CDD" id="cd02252">
    <property type="entry name" value="nylC_like"/>
    <property type="match status" value="1"/>
</dbReference>
<sequence length="341" mass="34810">MARPTGAPRNLITDVPGLSVGWADDHDLKSGVTVILPDQPAVASVAIHGGAPGTREIALLEPEQTVEAVDAIVLAGGSAFGLDAGAGVQGRLAEMGRGFQVGPVRVPIVPSAILFDLLNGGNKSWGDAAPYRDLGRAALDTVSRDFPLGSHGAGCGATTANLKGGLGSASIRLDNGVTVGAIVAVNALGRATVGDTRHFWAAPYERDGEFGGLGYPAPLPPDAVDVRTKLDALSAGANTTIAAVATDAILTKAEAKRLAVMAHDGLARALWPAHTPLDGDLVFALSTGQRKLERPMADMVQLGAAAVSTLARAIARGIYHATPAPGDPVPTWQQRFGGTRA</sequence>
<evidence type="ECO:0000256" key="1">
    <source>
        <dbReference type="ARBA" id="ARBA00007068"/>
    </source>
</evidence>
<reference evidence="3" key="1">
    <citation type="submission" date="2020-01" db="EMBL/GenBank/DDBJ databases">
        <authorList>
            <person name="Fang Y."/>
            <person name="Sun R."/>
            <person name="Nie L."/>
            <person name="He J."/>
            <person name="Hao L."/>
            <person name="Wang L."/>
            <person name="Su S."/>
            <person name="Lv E."/>
            <person name="Zhang Z."/>
            <person name="Xie R."/>
            <person name="Liu H."/>
        </authorList>
    </citation>
    <scope>NUCLEOTIDE SEQUENCE [LARGE SCALE GENOMIC DNA]</scope>
    <source>
        <strain evidence="3">XCT-53</strain>
    </source>
</reference>
<dbReference type="Proteomes" id="UP000586722">
    <property type="component" value="Unassembled WGS sequence"/>
</dbReference>
<dbReference type="Pfam" id="PF03576">
    <property type="entry name" value="Peptidase_S58"/>
    <property type="match status" value="1"/>
</dbReference>
<evidence type="ECO:0000313" key="3">
    <source>
        <dbReference type="Proteomes" id="UP000586722"/>
    </source>
</evidence>
<dbReference type="SUPFAM" id="SSF56266">
    <property type="entry name" value="DmpA/ArgJ-like"/>
    <property type="match status" value="1"/>
</dbReference>
<keyword evidence="3" id="KW-1185">Reference proteome</keyword>
<dbReference type="InterPro" id="IPR005321">
    <property type="entry name" value="Peptidase_S58_DmpA"/>
</dbReference>
<dbReference type="PANTHER" id="PTHR36512">
    <property type="entry name" value="D-AMINOPEPTIDASE"/>
    <property type="match status" value="1"/>
</dbReference>
<proteinExistence type="inferred from homology"/>
<gene>
    <name evidence="2" type="ORF">GWI72_03000</name>
</gene>
<comment type="caution">
    <text evidence="2">The sequence shown here is derived from an EMBL/GenBank/DDBJ whole genome shotgun (WGS) entry which is preliminary data.</text>
</comment>